<organism evidence="2 3">
    <name type="scientific">Mesobacillus selenatarsenatis (strain DSM 18680 / JCM 14380 / FERM P-15431 / SF-1)</name>
    <dbReference type="NCBI Taxonomy" id="1321606"/>
    <lineage>
        <taxon>Bacteria</taxon>
        <taxon>Bacillati</taxon>
        <taxon>Bacillota</taxon>
        <taxon>Bacilli</taxon>
        <taxon>Bacillales</taxon>
        <taxon>Bacillaceae</taxon>
        <taxon>Mesobacillus</taxon>
    </lineage>
</organism>
<keyword evidence="1" id="KW-1133">Transmembrane helix</keyword>
<keyword evidence="3" id="KW-1185">Reference proteome</keyword>
<keyword evidence="1" id="KW-0812">Transmembrane</keyword>
<dbReference type="AlphaFoldDB" id="A0A0A8X805"/>
<feature type="transmembrane region" description="Helical" evidence="1">
    <location>
        <begin position="6"/>
        <end position="23"/>
    </location>
</feature>
<reference evidence="2 3" key="1">
    <citation type="submission" date="2013-06" db="EMBL/GenBank/DDBJ databases">
        <title>Whole genome shotgun sequence of Bacillus selenatarsenatis SF-1.</title>
        <authorList>
            <person name="Kuroda M."/>
            <person name="Sei K."/>
            <person name="Yamashita M."/>
            <person name="Ike M."/>
        </authorList>
    </citation>
    <scope>NUCLEOTIDE SEQUENCE [LARGE SCALE GENOMIC DNA]</scope>
    <source>
        <strain evidence="2 3">SF-1</strain>
    </source>
</reference>
<sequence length="43" mass="5183">MTYLFMAYSVIWTLIAGYVVVLGRRQKQLKKELELLEEWNSDF</sequence>
<dbReference type="RefSeq" id="WP_023626909.1">
    <property type="nucleotide sequence ID" value="NZ_BASE01000075.1"/>
</dbReference>
<name>A0A0A8X805_MESS1</name>
<evidence type="ECO:0000313" key="2">
    <source>
        <dbReference type="EMBL" id="GAM15172.1"/>
    </source>
</evidence>
<proteinExistence type="predicted"/>
<evidence type="ECO:0000256" key="1">
    <source>
        <dbReference type="SAM" id="Phobius"/>
    </source>
</evidence>
<dbReference type="NCBIfam" id="TIGR04391">
    <property type="entry name" value="CcmD_alt_fam"/>
    <property type="match status" value="1"/>
</dbReference>
<evidence type="ECO:0008006" key="4">
    <source>
        <dbReference type="Google" id="ProtNLM"/>
    </source>
</evidence>
<accession>A0A0A8X805</accession>
<keyword evidence="1" id="KW-0472">Membrane</keyword>
<comment type="caution">
    <text evidence="2">The sequence shown here is derived from an EMBL/GenBank/DDBJ whole genome shotgun (WGS) entry which is preliminary data.</text>
</comment>
<dbReference type="STRING" id="1321606.SAMD00020551_3328"/>
<gene>
    <name evidence="2" type="ORF">SAMD00020551_3328</name>
</gene>
<dbReference type="Proteomes" id="UP000031014">
    <property type="component" value="Unassembled WGS sequence"/>
</dbReference>
<evidence type="ECO:0000313" key="3">
    <source>
        <dbReference type="Proteomes" id="UP000031014"/>
    </source>
</evidence>
<protein>
    <recommendedName>
        <fullName evidence="4">CcmD family protein</fullName>
    </recommendedName>
</protein>
<dbReference type="EMBL" id="BASE01000075">
    <property type="protein sequence ID" value="GAM15172.1"/>
    <property type="molecule type" value="Genomic_DNA"/>
</dbReference>
<dbReference type="InterPro" id="IPR030888">
    <property type="entry name" value="Put_ccm"/>
</dbReference>